<dbReference type="PROSITE" id="PS51318">
    <property type="entry name" value="TAT"/>
    <property type="match status" value="1"/>
</dbReference>
<dbReference type="PANTHER" id="PTHR10357">
    <property type="entry name" value="ALPHA-AMYLASE FAMILY MEMBER"/>
    <property type="match status" value="1"/>
</dbReference>
<dbReference type="Gene3D" id="3.20.20.80">
    <property type="entry name" value="Glycosidases"/>
    <property type="match status" value="2"/>
</dbReference>
<feature type="compositionally biased region" description="Low complexity" evidence="1">
    <location>
        <begin position="30"/>
        <end position="42"/>
    </location>
</feature>
<comment type="caution">
    <text evidence="4">The sequence shown here is derived from an EMBL/GenBank/DDBJ whole genome shotgun (WGS) entry which is preliminary data.</text>
</comment>
<dbReference type="InterPro" id="IPR006047">
    <property type="entry name" value="GH13_cat_dom"/>
</dbReference>
<dbReference type="SMART" id="SM00642">
    <property type="entry name" value="Aamy"/>
    <property type="match status" value="1"/>
</dbReference>
<organism evidence="4 5">
    <name type="scientific">Mobilicoccus caccae</name>
    <dbReference type="NCBI Taxonomy" id="1859295"/>
    <lineage>
        <taxon>Bacteria</taxon>
        <taxon>Bacillati</taxon>
        <taxon>Actinomycetota</taxon>
        <taxon>Actinomycetes</taxon>
        <taxon>Micrococcales</taxon>
        <taxon>Dermatophilaceae</taxon>
        <taxon>Mobilicoccus</taxon>
    </lineage>
</organism>
<keyword evidence="2" id="KW-0732">Signal</keyword>
<evidence type="ECO:0000259" key="3">
    <source>
        <dbReference type="SMART" id="SM00642"/>
    </source>
</evidence>
<dbReference type="EMBL" id="BSUO01000001">
    <property type="protein sequence ID" value="GMA38877.1"/>
    <property type="molecule type" value="Genomic_DNA"/>
</dbReference>
<dbReference type="InterPro" id="IPR017853">
    <property type="entry name" value="GH"/>
</dbReference>
<feature type="chain" id="PRO_5046929420" description="Glycosyl hydrolase family 13 catalytic domain-containing protein" evidence="2">
    <location>
        <begin position="30"/>
        <end position="722"/>
    </location>
</feature>
<dbReference type="SUPFAM" id="SSF51011">
    <property type="entry name" value="Glycosyl hydrolase domain"/>
    <property type="match status" value="1"/>
</dbReference>
<feature type="domain" description="Glycosyl hydrolase family 13 catalytic" evidence="3">
    <location>
        <begin position="64"/>
        <end position="528"/>
    </location>
</feature>
<dbReference type="RefSeq" id="WP_284302905.1">
    <property type="nucleotide sequence ID" value="NZ_BSUO01000001.1"/>
</dbReference>
<dbReference type="Pfam" id="PF00128">
    <property type="entry name" value="Alpha-amylase"/>
    <property type="match status" value="1"/>
</dbReference>
<reference evidence="5" key="1">
    <citation type="journal article" date="2019" name="Int. J. Syst. Evol. Microbiol.">
        <title>The Global Catalogue of Microorganisms (GCM) 10K type strain sequencing project: providing services to taxonomists for standard genome sequencing and annotation.</title>
        <authorList>
            <consortium name="The Broad Institute Genomics Platform"/>
            <consortium name="The Broad Institute Genome Sequencing Center for Infectious Disease"/>
            <person name="Wu L."/>
            <person name="Ma J."/>
        </authorList>
    </citation>
    <scope>NUCLEOTIDE SEQUENCE [LARGE SCALE GENOMIC DNA]</scope>
    <source>
        <strain evidence="5">NBRC 113072</strain>
    </source>
</reference>
<feature type="signal peptide" evidence="2">
    <location>
        <begin position="1"/>
        <end position="29"/>
    </location>
</feature>
<name>A0ABQ6ILS4_9MICO</name>
<dbReference type="PANTHER" id="PTHR10357:SF209">
    <property type="entry name" value="PERIPLASMIC ALPHA-AMYLASE"/>
    <property type="match status" value="1"/>
</dbReference>
<evidence type="ECO:0000313" key="4">
    <source>
        <dbReference type="EMBL" id="GMA38877.1"/>
    </source>
</evidence>
<dbReference type="CDD" id="cd11339">
    <property type="entry name" value="AmyAc_bac_CMD_like_2"/>
    <property type="match status" value="1"/>
</dbReference>
<proteinExistence type="predicted"/>
<gene>
    <name evidence="4" type="ORF">GCM10025883_09220</name>
</gene>
<dbReference type="InterPro" id="IPR006311">
    <property type="entry name" value="TAT_signal"/>
</dbReference>
<dbReference type="SUPFAM" id="SSF51445">
    <property type="entry name" value="(Trans)glycosidases"/>
    <property type="match status" value="1"/>
</dbReference>
<protein>
    <recommendedName>
        <fullName evidence="3">Glycosyl hydrolase family 13 catalytic domain-containing protein</fullName>
    </recommendedName>
</protein>
<feature type="region of interest" description="Disordered" evidence="1">
    <location>
        <begin position="30"/>
        <end position="54"/>
    </location>
</feature>
<dbReference type="InterPro" id="IPR013780">
    <property type="entry name" value="Glyco_hydro_b"/>
</dbReference>
<evidence type="ECO:0000313" key="5">
    <source>
        <dbReference type="Proteomes" id="UP001157126"/>
    </source>
</evidence>
<sequence>MNSRRTLVIGTTAALSLSLMTPAAWGALAAPAQQPHPAAPSADGVQPTPRTSLRHAPTRERYYFVMADRFANGNPANDRGGLSGGPLKTGFDPTHKGFFHGGDLAGIMQKLDYIQGMGTTAIWLTPSFKNRPVQGPAGQESAGYHGYWVTDFTQIDPHFGTNEEMKKLIAAAHAKGMKVYFDIITNHTADVIKYTENRYVYISKSKEPYRDASGRVFDDRDYAGTSVFPKLDVRTSFPLTPTFESEADRTVKVPAWLNDPTMYHNRGDTTFEGENSLYGDFFGLDDLFTERPEVVDGMGEIYEAWVDLGIDGFRIDTTRHVNMEFWQQFSPRMIERAKKAGNDDFFMFGEIADPDPLEMSRYSTRGTLPAALDFGFQKAAQEFVAGGTPQALGAFYRNDDLYTDADSNAYSLPTFTGNHDMGRLPFLLNQGRTGANGKKPFDRADLLRRVELANTLMYLTRGQPIVYYGDEQGFIGTGNDQAARHDMFATKTELYAEEPTLLGPAGARDRFDTDSRLYRQLSGLANLREEHPALADGAQVTRLAPSRAGVFAFSRIDAKDQREYVVAVNNATTAKTVTFPTYNARESFAPVFGTKTAVRSDRTGKVTVTVPPLSAVAHKAATKVDRVATTPAVRMATTWPMTSDGRMRVAANVSEGRFVQATFYARRAGQPTWTLLGIDDNAPYQVFHDTVDIRKGTRMEYRVVVKDESGRVKSASTVTSIR</sequence>
<keyword evidence="5" id="KW-1185">Reference proteome</keyword>
<accession>A0ABQ6ILS4</accession>
<dbReference type="Gene3D" id="2.60.40.1180">
    <property type="entry name" value="Golgi alpha-mannosidase II"/>
    <property type="match status" value="1"/>
</dbReference>
<evidence type="ECO:0000256" key="2">
    <source>
        <dbReference type="SAM" id="SignalP"/>
    </source>
</evidence>
<evidence type="ECO:0000256" key="1">
    <source>
        <dbReference type="SAM" id="MobiDB-lite"/>
    </source>
</evidence>
<dbReference type="Proteomes" id="UP001157126">
    <property type="component" value="Unassembled WGS sequence"/>
</dbReference>